<dbReference type="GO" id="GO:0005886">
    <property type="term" value="C:plasma membrane"/>
    <property type="evidence" value="ECO:0007669"/>
    <property type="project" value="TreeGrafter"/>
</dbReference>
<comment type="similarity">
    <text evidence="1">Belongs to the ABC transporter superfamily.</text>
</comment>
<accession>A0A645I8Q1</accession>
<dbReference type="PANTHER" id="PTHR24220:SF689">
    <property type="entry name" value="LIPOPROTEIN-RELEASING SYSTEM ATP-BINDING PROTEIN LOLD"/>
    <property type="match status" value="1"/>
</dbReference>
<evidence type="ECO:0000259" key="2">
    <source>
        <dbReference type="Pfam" id="PF00005"/>
    </source>
</evidence>
<dbReference type="InterPro" id="IPR027417">
    <property type="entry name" value="P-loop_NTPase"/>
</dbReference>
<dbReference type="SUPFAM" id="SSF52540">
    <property type="entry name" value="P-loop containing nucleoside triphosphate hydrolases"/>
    <property type="match status" value="1"/>
</dbReference>
<keyword evidence="3" id="KW-0547">Nucleotide-binding</keyword>
<dbReference type="GO" id="GO:0005524">
    <property type="term" value="F:ATP binding"/>
    <property type="evidence" value="ECO:0007669"/>
    <property type="project" value="UniProtKB-KW"/>
</dbReference>
<dbReference type="InterPro" id="IPR003439">
    <property type="entry name" value="ABC_transporter-like_ATP-bd"/>
</dbReference>
<keyword evidence="3" id="KW-0067">ATP-binding</keyword>
<dbReference type="AlphaFoldDB" id="A0A645I8Q1"/>
<dbReference type="Pfam" id="PF00005">
    <property type="entry name" value="ABC_tran"/>
    <property type="match status" value="1"/>
</dbReference>
<evidence type="ECO:0000256" key="1">
    <source>
        <dbReference type="ARBA" id="ARBA00005417"/>
    </source>
</evidence>
<proteinExistence type="inferred from homology"/>
<dbReference type="PANTHER" id="PTHR24220">
    <property type="entry name" value="IMPORT ATP-BINDING PROTEIN"/>
    <property type="match status" value="1"/>
</dbReference>
<gene>
    <name evidence="3" type="ORF">SDC9_194377</name>
</gene>
<dbReference type="Gene3D" id="3.40.50.300">
    <property type="entry name" value="P-loop containing nucleotide triphosphate hydrolases"/>
    <property type="match status" value="1"/>
</dbReference>
<protein>
    <submittedName>
        <fullName evidence="3">Putative ABC transporter ATP-binding protein</fullName>
    </submittedName>
</protein>
<evidence type="ECO:0000313" key="3">
    <source>
        <dbReference type="EMBL" id="MPN46779.1"/>
    </source>
</evidence>
<comment type="caution">
    <text evidence="3">The sequence shown here is derived from an EMBL/GenBank/DDBJ whole genome shotgun (WGS) entry which is preliminary data.</text>
</comment>
<organism evidence="3">
    <name type="scientific">bioreactor metagenome</name>
    <dbReference type="NCBI Taxonomy" id="1076179"/>
    <lineage>
        <taxon>unclassified sequences</taxon>
        <taxon>metagenomes</taxon>
        <taxon>ecological metagenomes</taxon>
    </lineage>
</organism>
<feature type="domain" description="ABC transporter" evidence="2">
    <location>
        <begin position="5"/>
        <end position="46"/>
    </location>
</feature>
<dbReference type="InterPro" id="IPR015854">
    <property type="entry name" value="ABC_transpr_LolD-like"/>
</dbReference>
<reference evidence="3" key="1">
    <citation type="submission" date="2019-08" db="EMBL/GenBank/DDBJ databases">
        <authorList>
            <person name="Kucharzyk K."/>
            <person name="Murdoch R.W."/>
            <person name="Higgins S."/>
            <person name="Loffler F."/>
        </authorList>
    </citation>
    <scope>NUCLEOTIDE SEQUENCE</scope>
</reference>
<dbReference type="GO" id="GO:0016887">
    <property type="term" value="F:ATP hydrolysis activity"/>
    <property type="evidence" value="ECO:0007669"/>
    <property type="project" value="InterPro"/>
</dbReference>
<name>A0A645I8Q1_9ZZZZ</name>
<dbReference type="EMBL" id="VSSQ01107727">
    <property type="protein sequence ID" value="MPN46779.1"/>
    <property type="molecule type" value="Genomic_DNA"/>
</dbReference>
<dbReference type="GO" id="GO:0022857">
    <property type="term" value="F:transmembrane transporter activity"/>
    <property type="evidence" value="ECO:0007669"/>
    <property type="project" value="TreeGrafter"/>
</dbReference>
<sequence>MLLDKVGLGARLDHYPGQLSGGEQQRVAIARALVHEPKLVLADEPTGNLDDRTGAAIGELLLDLNAQTGTTLVLVTHDMAFARRCDRVLRLSGGALTEMQFESDDTHAQPA</sequence>